<keyword evidence="4" id="KW-0813">Transport</keyword>
<comment type="similarity">
    <text evidence="2">Belongs to the COG2 family.</text>
</comment>
<dbReference type="Pfam" id="PF12022">
    <property type="entry name" value="COG2_C"/>
    <property type="match status" value="1"/>
</dbReference>
<evidence type="ECO:0000256" key="1">
    <source>
        <dbReference type="ARBA" id="ARBA00004395"/>
    </source>
</evidence>
<dbReference type="GO" id="GO:0006891">
    <property type="term" value="P:intra-Golgi vesicle-mediated transport"/>
    <property type="evidence" value="ECO:0007669"/>
    <property type="project" value="TreeGrafter"/>
</dbReference>
<accession>A0A835REW4</accession>
<dbReference type="OrthoDB" id="332281at2759"/>
<dbReference type="Proteomes" id="UP000639772">
    <property type="component" value="Chromosome 3"/>
</dbReference>
<dbReference type="GO" id="GO:0017119">
    <property type="term" value="C:Golgi transport complex"/>
    <property type="evidence" value="ECO:0007669"/>
    <property type="project" value="TreeGrafter"/>
</dbReference>
<comment type="subcellular location">
    <subcellularLocation>
        <location evidence="1">Golgi apparatus membrane</location>
        <topology evidence="1">Peripheral membrane protein</topology>
    </subcellularLocation>
</comment>
<evidence type="ECO:0000313" key="12">
    <source>
        <dbReference type="EMBL" id="KAG0489844.1"/>
    </source>
</evidence>
<evidence type="ECO:0000256" key="7">
    <source>
        <dbReference type="ARBA" id="ARBA00023136"/>
    </source>
</evidence>
<comment type="caution">
    <text evidence="12">The sequence shown here is derived from an EMBL/GenBank/DDBJ whole genome shotgun (WGS) entry which is preliminary data.</text>
</comment>
<reference evidence="12 13" key="1">
    <citation type="journal article" date="2020" name="Nat. Food">
        <title>A phased Vanilla planifolia genome enables genetic improvement of flavour and production.</title>
        <authorList>
            <person name="Hasing T."/>
            <person name="Tang H."/>
            <person name="Brym M."/>
            <person name="Khazi F."/>
            <person name="Huang T."/>
            <person name="Chambers A.H."/>
        </authorList>
    </citation>
    <scope>NUCLEOTIDE SEQUENCE [LARGE SCALE GENOMIC DNA]</scope>
    <source>
        <tissue evidence="12">Leaf</tissue>
    </source>
</reference>
<dbReference type="GO" id="GO:0015031">
    <property type="term" value="P:protein transport"/>
    <property type="evidence" value="ECO:0007669"/>
    <property type="project" value="UniProtKB-KW"/>
</dbReference>
<dbReference type="PANTHER" id="PTHR12961">
    <property type="entry name" value="CONSERVED OLIGOMERIC GOLGI COMPLEX COMPONENT 2"/>
    <property type="match status" value="1"/>
</dbReference>
<evidence type="ECO:0000256" key="6">
    <source>
        <dbReference type="ARBA" id="ARBA00023034"/>
    </source>
</evidence>
<dbReference type="EMBL" id="JADCNM010000003">
    <property type="protein sequence ID" value="KAG0489844.1"/>
    <property type="molecule type" value="Genomic_DNA"/>
</dbReference>
<dbReference type="SUPFAM" id="SSF48371">
    <property type="entry name" value="ARM repeat"/>
    <property type="match status" value="1"/>
</dbReference>
<keyword evidence="7" id="KW-0472">Membrane</keyword>
<keyword evidence="6" id="KW-0333">Golgi apparatus</keyword>
<evidence type="ECO:0000256" key="8">
    <source>
        <dbReference type="ARBA" id="ARBA00031344"/>
    </source>
</evidence>
<evidence type="ECO:0000256" key="9">
    <source>
        <dbReference type="SAM" id="MobiDB-lite"/>
    </source>
</evidence>
<dbReference type="InterPro" id="IPR024602">
    <property type="entry name" value="COG_su2_N"/>
</dbReference>
<evidence type="ECO:0000256" key="5">
    <source>
        <dbReference type="ARBA" id="ARBA00022927"/>
    </source>
</evidence>
<dbReference type="InterPro" id="IPR009316">
    <property type="entry name" value="COG2"/>
</dbReference>
<evidence type="ECO:0000313" key="13">
    <source>
        <dbReference type="Proteomes" id="UP000639772"/>
    </source>
</evidence>
<feature type="region of interest" description="Disordered" evidence="9">
    <location>
        <begin position="1"/>
        <end position="20"/>
    </location>
</feature>
<dbReference type="InterPro" id="IPR016024">
    <property type="entry name" value="ARM-type_fold"/>
</dbReference>
<dbReference type="AlphaFoldDB" id="A0A835REW4"/>
<sequence length="756" mass="85011">MLDLHSPSLPSRSAAELFGDPSGDSEPLWFKKSSFLRPDFDPESYIADLRSFVPLESLGAELRSHLAALKSELVELINRDYADFVSLSTRLVDVDSSVSRMRAPLAEFRDKVASLRTVLDNSLFSLRGGLHQQAEASAAREILERLLDTFHVVSKVEKLIKELPSTLSHGSGVELDHVEKNILGSESSLHPAENGTNLGLTQSILLERIASEMNRIKFSFSNAKDLPFIINMEKRIQSATELLDHSLGCCFIDGLEHRNEDVIYNCLRAYAAIDNTAAAEEIFQTVIVTPLIQKIIPYDHSQIIEETSSVELEEDYQKIVQCIRNDCKFILEISSIANSGLHVFDFLANSILKEILFAIQKGKPGAFSPGRPTEFLKNYKSSLTFLGHLEGNCSSRSVVSKFRSQAIYADFMRQWNIGVYFSLRFQEIAGALDSSLADANITLVEDSHRNRDCQVTLTLRQSFALLESLRTCWSEEVFIFTCSDKFFRLSLQLLSRYSTWLSSHLVAKNACSSDSSSNSERAINKPVEDFIYVMHDVGFLVAELSGDYLEHVLRLLESCSSEVLDLVRRGFLQAITSLTDYLPILKERMVEGISERSVEDLKQLKGISATYRMTSKLPVRHSPYVSAILRPLKTFLDDERVAYLSKELKNELLHSIAERITGRYHEMASDVVNLARKTESSLLRLRQRGTATCGASSDAMDSNISDTDKICMLLFLDIQEYGRNLAIFGIQATHITAFRSLWQLVAPEDRQAQISF</sequence>
<evidence type="ECO:0000256" key="3">
    <source>
        <dbReference type="ARBA" id="ARBA00020977"/>
    </source>
</evidence>
<feature type="domain" description="Conserved oligomeric Golgi complex subunit 2 N-terminal" evidence="10">
    <location>
        <begin position="28"/>
        <end position="102"/>
    </location>
</feature>
<evidence type="ECO:0000259" key="11">
    <source>
        <dbReference type="Pfam" id="PF12022"/>
    </source>
</evidence>
<proteinExistence type="inferred from homology"/>
<organism evidence="12 13">
    <name type="scientific">Vanilla planifolia</name>
    <name type="common">Vanilla</name>
    <dbReference type="NCBI Taxonomy" id="51239"/>
    <lineage>
        <taxon>Eukaryota</taxon>
        <taxon>Viridiplantae</taxon>
        <taxon>Streptophyta</taxon>
        <taxon>Embryophyta</taxon>
        <taxon>Tracheophyta</taxon>
        <taxon>Spermatophyta</taxon>
        <taxon>Magnoliopsida</taxon>
        <taxon>Liliopsida</taxon>
        <taxon>Asparagales</taxon>
        <taxon>Orchidaceae</taxon>
        <taxon>Vanilloideae</taxon>
        <taxon>Vanilleae</taxon>
        <taxon>Vanilla</taxon>
    </lineage>
</organism>
<dbReference type="Pfam" id="PF06148">
    <property type="entry name" value="COG2_N"/>
    <property type="match status" value="1"/>
</dbReference>
<protein>
    <recommendedName>
        <fullName evidence="3">Conserved oligomeric Golgi complex subunit 2</fullName>
    </recommendedName>
    <alternativeName>
        <fullName evidence="8">Component of oligomeric Golgi complex 2</fullName>
    </alternativeName>
</protein>
<keyword evidence="5" id="KW-0653">Protein transport</keyword>
<evidence type="ECO:0000256" key="4">
    <source>
        <dbReference type="ARBA" id="ARBA00022448"/>
    </source>
</evidence>
<evidence type="ECO:0000256" key="2">
    <source>
        <dbReference type="ARBA" id="ARBA00007603"/>
    </source>
</evidence>
<dbReference type="GO" id="GO:0007030">
    <property type="term" value="P:Golgi organization"/>
    <property type="evidence" value="ECO:0007669"/>
    <property type="project" value="InterPro"/>
</dbReference>
<evidence type="ECO:0000259" key="10">
    <source>
        <dbReference type="Pfam" id="PF06148"/>
    </source>
</evidence>
<gene>
    <name evidence="12" type="ORF">HPP92_006707</name>
</gene>
<dbReference type="InterPro" id="IPR024603">
    <property type="entry name" value="COG_complex_COG2_C"/>
</dbReference>
<feature type="domain" description="COG complex component COG2 C-terminal" evidence="11">
    <location>
        <begin position="413"/>
        <end position="718"/>
    </location>
</feature>
<name>A0A835REW4_VANPL</name>
<dbReference type="GO" id="GO:0000139">
    <property type="term" value="C:Golgi membrane"/>
    <property type="evidence" value="ECO:0007669"/>
    <property type="project" value="UniProtKB-SubCell"/>
</dbReference>
<dbReference type="PANTHER" id="PTHR12961:SF0">
    <property type="entry name" value="CONSERVED OLIGOMERIC GOLGI COMPLEX SUBUNIT 2"/>
    <property type="match status" value="1"/>
</dbReference>